<protein>
    <submittedName>
        <fullName evidence="2">Uncharacterized protein</fullName>
    </submittedName>
</protein>
<accession>G9P7G2</accession>
<comment type="caution">
    <text evidence="2">The sequence shown here is derived from an EMBL/GenBank/DDBJ whole genome shotgun (WGS) entry which is preliminary data.</text>
</comment>
<dbReference type="Proteomes" id="UP000005426">
    <property type="component" value="Unassembled WGS sequence"/>
</dbReference>
<feature type="region of interest" description="Disordered" evidence="1">
    <location>
        <begin position="84"/>
        <end position="114"/>
    </location>
</feature>
<dbReference type="KEGG" id="tatv:25782873"/>
<evidence type="ECO:0000313" key="3">
    <source>
        <dbReference type="Proteomes" id="UP000005426"/>
    </source>
</evidence>
<dbReference type="RefSeq" id="XP_013939221.1">
    <property type="nucleotide sequence ID" value="XM_014083746.1"/>
</dbReference>
<keyword evidence="3" id="KW-1185">Reference proteome</keyword>
<organism evidence="2 3">
    <name type="scientific">Hypocrea atroviridis (strain ATCC 20476 / IMI 206040)</name>
    <name type="common">Trichoderma atroviride</name>
    <dbReference type="NCBI Taxonomy" id="452589"/>
    <lineage>
        <taxon>Eukaryota</taxon>
        <taxon>Fungi</taxon>
        <taxon>Dikarya</taxon>
        <taxon>Ascomycota</taxon>
        <taxon>Pezizomycotina</taxon>
        <taxon>Sordariomycetes</taxon>
        <taxon>Hypocreomycetidae</taxon>
        <taxon>Hypocreales</taxon>
        <taxon>Hypocreaceae</taxon>
        <taxon>Trichoderma</taxon>
    </lineage>
</organism>
<proteinExistence type="predicted"/>
<dbReference type="HOGENOM" id="CLU_2121410_0_0_1"/>
<dbReference type="GeneID" id="25782873"/>
<name>G9P7G2_HYPAI</name>
<dbReference type="EMBL" id="ABDG02000027">
    <property type="protein sequence ID" value="EHK40777.1"/>
    <property type="molecule type" value="Genomic_DNA"/>
</dbReference>
<sequence>MRLLAAWDDVLPLYSRTYLYQTGTCASPSPSMDTASLLALARGPQLSSAFYFKTSSNLHMHIPLPSNLGRIHGRAMSRLMIQDKPNVVRTDERDTKQSAGENKPKSRTKLVAPL</sequence>
<reference evidence="2 3" key="1">
    <citation type="journal article" date="2011" name="Genome Biol.">
        <title>Comparative genome sequence analysis underscores mycoparasitism as the ancestral life style of Trichoderma.</title>
        <authorList>
            <person name="Kubicek C.P."/>
            <person name="Herrera-Estrella A."/>
            <person name="Seidl-Seiboth V."/>
            <person name="Martinez D.A."/>
            <person name="Druzhinina I.S."/>
            <person name="Thon M."/>
            <person name="Zeilinger S."/>
            <person name="Casas-Flores S."/>
            <person name="Horwitz B.A."/>
            <person name="Mukherjee P.K."/>
            <person name="Mukherjee M."/>
            <person name="Kredics L."/>
            <person name="Alcaraz L.D."/>
            <person name="Aerts A."/>
            <person name="Antal Z."/>
            <person name="Atanasova L."/>
            <person name="Cervantes-Badillo M.G."/>
            <person name="Challacombe J."/>
            <person name="Chertkov O."/>
            <person name="McCluskey K."/>
            <person name="Coulpier F."/>
            <person name="Deshpande N."/>
            <person name="von Doehren H."/>
            <person name="Ebbole D.J."/>
            <person name="Esquivel-Naranjo E.U."/>
            <person name="Fekete E."/>
            <person name="Flipphi M."/>
            <person name="Glaser F."/>
            <person name="Gomez-Rodriguez E.Y."/>
            <person name="Gruber S."/>
            <person name="Han C."/>
            <person name="Henrissat B."/>
            <person name="Hermosa R."/>
            <person name="Hernandez-Onate M."/>
            <person name="Karaffa L."/>
            <person name="Kosti I."/>
            <person name="Le Crom S."/>
            <person name="Lindquist E."/>
            <person name="Lucas S."/>
            <person name="Luebeck M."/>
            <person name="Luebeck P.S."/>
            <person name="Margeot A."/>
            <person name="Metz B."/>
            <person name="Misra M."/>
            <person name="Nevalainen H."/>
            <person name="Omann M."/>
            <person name="Packer N."/>
            <person name="Perrone G."/>
            <person name="Uresti-Rivera E.E."/>
            <person name="Salamov A."/>
            <person name="Schmoll M."/>
            <person name="Seiboth B."/>
            <person name="Shapiro H."/>
            <person name="Sukno S."/>
            <person name="Tamayo-Ramos J.A."/>
            <person name="Tisch D."/>
            <person name="Wiest A."/>
            <person name="Wilkinson H.H."/>
            <person name="Zhang M."/>
            <person name="Coutinho P.M."/>
            <person name="Kenerley C.M."/>
            <person name="Monte E."/>
            <person name="Baker S.E."/>
            <person name="Grigoriev I.V."/>
        </authorList>
    </citation>
    <scope>NUCLEOTIDE SEQUENCE [LARGE SCALE GENOMIC DNA]</scope>
    <source>
        <strain evidence="3">ATCC 20476 / IMI 206040</strain>
    </source>
</reference>
<evidence type="ECO:0000256" key="1">
    <source>
        <dbReference type="SAM" id="MobiDB-lite"/>
    </source>
</evidence>
<evidence type="ECO:0000313" key="2">
    <source>
        <dbReference type="EMBL" id="EHK40777.1"/>
    </source>
</evidence>
<gene>
    <name evidence="2" type="ORF">TRIATDRAFT_311357</name>
</gene>
<dbReference type="AlphaFoldDB" id="G9P7G2"/>